<organism evidence="13 14">
    <name type="scientific">Motilibacter rhizosphaerae</name>
    <dbReference type="NCBI Taxonomy" id="598652"/>
    <lineage>
        <taxon>Bacteria</taxon>
        <taxon>Bacillati</taxon>
        <taxon>Actinomycetota</taxon>
        <taxon>Actinomycetes</taxon>
        <taxon>Motilibacterales</taxon>
        <taxon>Motilibacteraceae</taxon>
        <taxon>Motilibacter</taxon>
    </lineage>
</organism>
<evidence type="ECO:0000313" key="13">
    <source>
        <dbReference type="EMBL" id="RZS91457.1"/>
    </source>
</evidence>
<dbReference type="CDD" id="cd01050">
    <property type="entry name" value="Acyl_ACP_Desat"/>
    <property type="match status" value="1"/>
</dbReference>
<proteinExistence type="inferred from homology"/>
<dbReference type="OrthoDB" id="9772881at2"/>
<keyword evidence="6" id="KW-0276">Fatty acid metabolism</keyword>
<evidence type="ECO:0000256" key="4">
    <source>
        <dbReference type="ARBA" id="ARBA00022516"/>
    </source>
</evidence>
<keyword evidence="10" id="KW-0275">Fatty acid biosynthesis</keyword>
<dbReference type="PIRSF" id="PIRSF000346">
    <property type="entry name" value="Dlt9_acylACP_des"/>
    <property type="match status" value="1"/>
</dbReference>
<feature type="binding site" evidence="11">
    <location>
        <position position="162"/>
    </location>
    <ligand>
        <name>Fe cation</name>
        <dbReference type="ChEBI" id="CHEBI:24875"/>
        <label>2</label>
    </ligand>
</feature>
<evidence type="ECO:0000256" key="6">
    <source>
        <dbReference type="ARBA" id="ARBA00022832"/>
    </source>
</evidence>
<feature type="binding site" evidence="11">
    <location>
        <position position="78"/>
    </location>
    <ligand>
        <name>Fe cation</name>
        <dbReference type="ChEBI" id="CHEBI:24875"/>
        <label>1</label>
    </ligand>
</feature>
<dbReference type="PANTHER" id="PTHR31155">
    <property type="entry name" value="ACYL- ACYL-CARRIER-PROTEIN DESATURASE-RELATED"/>
    <property type="match status" value="1"/>
</dbReference>
<name>A0A4Q7NW72_9ACTN</name>
<dbReference type="GO" id="GO:0045300">
    <property type="term" value="F:stearoyl-[ACP] desaturase activity"/>
    <property type="evidence" value="ECO:0007669"/>
    <property type="project" value="InterPro"/>
</dbReference>
<dbReference type="Proteomes" id="UP000293638">
    <property type="component" value="Unassembled WGS sequence"/>
</dbReference>
<keyword evidence="5 11" id="KW-0479">Metal-binding</keyword>
<feature type="binding site" evidence="11">
    <location>
        <position position="112"/>
    </location>
    <ligand>
        <name>Fe cation</name>
        <dbReference type="ChEBI" id="CHEBI:24875"/>
        <label>1</label>
    </ligand>
</feature>
<dbReference type="SUPFAM" id="SSF47240">
    <property type="entry name" value="Ferritin-like"/>
    <property type="match status" value="1"/>
</dbReference>
<feature type="region of interest" description="Disordered" evidence="12">
    <location>
        <begin position="310"/>
        <end position="337"/>
    </location>
</feature>
<keyword evidence="7" id="KW-0560">Oxidoreductase</keyword>
<keyword evidence="8 11" id="KW-0408">Iron</keyword>
<dbReference type="AlphaFoldDB" id="A0A4Q7NW72"/>
<keyword evidence="14" id="KW-1185">Reference proteome</keyword>
<feature type="binding site" evidence="11">
    <location>
        <position position="109"/>
    </location>
    <ligand>
        <name>Fe cation</name>
        <dbReference type="ChEBI" id="CHEBI:24875"/>
        <label>1</label>
    </ligand>
</feature>
<evidence type="ECO:0000256" key="5">
    <source>
        <dbReference type="ARBA" id="ARBA00022723"/>
    </source>
</evidence>
<dbReference type="EMBL" id="SGXD01000001">
    <property type="protein sequence ID" value="RZS91457.1"/>
    <property type="molecule type" value="Genomic_DNA"/>
</dbReference>
<feature type="binding site" evidence="11">
    <location>
        <position position="195"/>
    </location>
    <ligand>
        <name>Fe cation</name>
        <dbReference type="ChEBI" id="CHEBI:24875"/>
        <label>2</label>
    </ligand>
</feature>
<evidence type="ECO:0000256" key="2">
    <source>
        <dbReference type="ARBA" id="ARBA00008749"/>
    </source>
</evidence>
<comment type="subunit">
    <text evidence="3">Homodimer.</text>
</comment>
<comment type="cofactor">
    <cofactor evidence="11">
        <name>Fe cation</name>
        <dbReference type="ChEBI" id="CHEBI:24875"/>
    </cofactor>
    <text evidence="11">Binds 2 iron ions per subunit.</text>
</comment>
<dbReference type="GO" id="GO:0005829">
    <property type="term" value="C:cytosol"/>
    <property type="evidence" value="ECO:0007669"/>
    <property type="project" value="TreeGrafter"/>
</dbReference>
<evidence type="ECO:0000256" key="12">
    <source>
        <dbReference type="SAM" id="MobiDB-lite"/>
    </source>
</evidence>
<feature type="binding site" evidence="11">
    <location>
        <position position="192"/>
    </location>
    <ligand>
        <name>Fe cation</name>
        <dbReference type="ChEBI" id="CHEBI:24875"/>
        <label>1</label>
    </ligand>
</feature>
<dbReference type="InterPro" id="IPR005067">
    <property type="entry name" value="Fatty_acid_desaturase-2"/>
</dbReference>
<comment type="cofactor">
    <cofactor evidence="1">
        <name>Fe(2+)</name>
        <dbReference type="ChEBI" id="CHEBI:29033"/>
    </cofactor>
</comment>
<dbReference type="Gene3D" id="1.10.620.20">
    <property type="entry name" value="Ribonucleotide Reductase, subunit A"/>
    <property type="match status" value="1"/>
</dbReference>
<feature type="binding site" evidence="11">
    <location>
        <position position="109"/>
    </location>
    <ligand>
        <name>Fe cation</name>
        <dbReference type="ChEBI" id="CHEBI:24875"/>
        <label>2</label>
    </ligand>
</feature>
<dbReference type="InterPro" id="IPR009078">
    <property type="entry name" value="Ferritin-like_SF"/>
</dbReference>
<dbReference type="Pfam" id="PF03405">
    <property type="entry name" value="FA_desaturase_2"/>
    <property type="match status" value="1"/>
</dbReference>
<comment type="similarity">
    <text evidence="2">Belongs to the fatty acid desaturase type 2 family.</text>
</comment>
<evidence type="ECO:0000256" key="7">
    <source>
        <dbReference type="ARBA" id="ARBA00023002"/>
    </source>
</evidence>
<evidence type="ECO:0000256" key="3">
    <source>
        <dbReference type="ARBA" id="ARBA00011738"/>
    </source>
</evidence>
<evidence type="ECO:0000256" key="9">
    <source>
        <dbReference type="ARBA" id="ARBA00023098"/>
    </source>
</evidence>
<dbReference type="InterPro" id="IPR012348">
    <property type="entry name" value="RNR-like"/>
</dbReference>
<evidence type="ECO:0000256" key="1">
    <source>
        <dbReference type="ARBA" id="ARBA00001954"/>
    </source>
</evidence>
<feature type="binding site" evidence="11">
    <location>
        <position position="192"/>
    </location>
    <ligand>
        <name>Fe cation</name>
        <dbReference type="ChEBI" id="CHEBI:24875"/>
        <label>2</label>
    </ligand>
</feature>
<dbReference type="GO" id="GO:0006633">
    <property type="term" value="P:fatty acid biosynthetic process"/>
    <property type="evidence" value="ECO:0007669"/>
    <property type="project" value="UniProtKB-KW"/>
</dbReference>
<dbReference type="PANTHER" id="PTHR31155:SF9">
    <property type="entry name" value="STEAROYL-[ACYL-CARRIER-PROTEIN] 9-DESATURASE 7, CHLOROPLASTIC"/>
    <property type="match status" value="1"/>
</dbReference>
<feature type="compositionally biased region" description="Basic and acidic residues" evidence="12">
    <location>
        <begin position="326"/>
        <end position="337"/>
    </location>
</feature>
<protein>
    <submittedName>
        <fullName evidence="13">Acyl-[acyl-carrier-protein] desaturase</fullName>
    </submittedName>
</protein>
<reference evidence="13 14" key="1">
    <citation type="submission" date="2019-02" db="EMBL/GenBank/DDBJ databases">
        <title>Genomic Encyclopedia of Type Strains, Phase IV (KMG-IV): sequencing the most valuable type-strain genomes for metagenomic binning, comparative biology and taxonomic classification.</title>
        <authorList>
            <person name="Goeker M."/>
        </authorList>
    </citation>
    <scope>NUCLEOTIDE SEQUENCE [LARGE SCALE GENOMIC DNA]</scope>
    <source>
        <strain evidence="13 14">DSM 45622</strain>
    </source>
</reference>
<evidence type="ECO:0000256" key="10">
    <source>
        <dbReference type="ARBA" id="ARBA00023160"/>
    </source>
</evidence>
<sequence>MAERRPTQLELLHELEPVVEENLERHLKVAKEWMPHQYIPWSEGRDFDGPLGGEAWSPEQSRITEVGRTALVVNLLTEDNLPSYHHEIAKVFGRDGAWGTWVHRWTAEEGRHGIAIRDYLLATRAVDPDALERTRMIHMGQGFETKQDEDMLRSVAYVSFQELATRISHRNTGRFTEDPLCDQLLARISTDENLHMVFYRNLLAAAFEISPSQTMRAVTEVVKGFEMPGSTIEDFGRKSLQIALAGIYDLRIHHDDVISPVLRAWGVWDIEGLDADGEAAREELAAFMAKTDATATRFEEKRDRLKARILATEQPDPTAPAAGKAAPERDAVSTDAG</sequence>
<evidence type="ECO:0000256" key="8">
    <source>
        <dbReference type="ARBA" id="ARBA00023004"/>
    </source>
</evidence>
<keyword evidence="9" id="KW-0443">Lipid metabolism</keyword>
<evidence type="ECO:0000256" key="11">
    <source>
        <dbReference type="PIRSR" id="PIRSR000346-1"/>
    </source>
</evidence>
<keyword evidence="4" id="KW-0444">Lipid biosynthesis</keyword>
<gene>
    <name evidence="13" type="ORF">EV189_0698</name>
</gene>
<comment type="caution">
    <text evidence="13">The sequence shown here is derived from an EMBL/GenBank/DDBJ whole genome shotgun (WGS) entry which is preliminary data.</text>
</comment>
<evidence type="ECO:0000313" key="14">
    <source>
        <dbReference type="Proteomes" id="UP000293638"/>
    </source>
</evidence>
<accession>A0A4Q7NW72</accession>
<dbReference type="GO" id="GO:0046872">
    <property type="term" value="F:metal ion binding"/>
    <property type="evidence" value="ECO:0007669"/>
    <property type="project" value="UniProtKB-KW"/>
</dbReference>